<keyword evidence="10" id="KW-1185">Reference proteome</keyword>
<dbReference type="eggNOG" id="COG2863">
    <property type="taxonomic scope" value="Bacteria"/>
</dbReference>
<keyword evidence="7" id="KW-0732">Signal</keyword>
<reference evidence="9 10" key="1">
    <citation type="submission" date="2013-12" db="EMBL/GenBank/DDBJ databases">
        <authorList>
            <consortium name="DOE Joint Genome Institute"/>
            <person name="Kappler U."/>
            <person name="Huntemann M."/>
            <person name="Han J."/>
            <person name="Chen A."/>
            <person name="Kyrpides N."/>
            <person name="Mavromatis K."/>
            <person name="Markowitz V."/>
            <person name="Palaniappan K."/>
            <person name="Ivanova N."/>
            <person name="Schaumberg A."/>
            <person name="Pati A."/>
            <person name="Liolios K."/>
            <person name="Nordberg H.P."/>
            <person name="Cantor M.N."/>
            <person name="Hua S.X."/>
            <person name="Woyke T."/>
        </authorList>
    </citation>
    <scope>NUCLEOTIDE SEQUENCE [LARGE SCALE GENOMIC DNA]</scope>
    <source>
        <strain evidence="10">AL2</strain>
    </source>
</reference>
<dbReference type="PANTHER" id="PTHR33751:SF9">
    <property type="entry name" value="CYTOCHROME C4"/>
    <property type="match status" value="1"/>
</dbReference>
<feature type="domain" description="Cytochrome c" evidence="8">
    <location>
        <begin position="32"/>
        <end position="119"/>
    </location>
</feature>
<keyword evidence="3 6" id="KW-0479">Metal-binding</keyword>
<protein>
    <submittedName>
        <fullName evidence="9">Cytochrome C553</fullName>
    </submittedName>
</protein>
<evidence type="ECO:0000256" key="5">
    <source>
        <dbReference type="ARBA" id="ARBA00023004"/>
    </source>
</evidence>
<accession>W0DQF6</accession>
<organism evidence="9 10">
    <name type="scientific">Thiomicrospira aerophila AL3</name>
    <dbReference type="NCBI Taxonomy" id="717772"/>
    <lineage>
        <taxon>Bacteria</taxon>
        <taxon>Pseudomonadati</taxon>
        <taxon>Pseudomonadota</taxon>
        <taxon>Gammaproteobacteria</taxon>
        <taxon>Thiotrichales</taxon>
        <taxon>Piscirickettsiaceae</taxon>
        <taxon>Thiomicrospira</taxon>
    </lineage>
</organism>
<dbReference type="STRING" id="717772.THIAE_02820"/>
<evidence type="ECO:0000256" key="1">
    <source>
        <dbReference type="ARBA" id="ARBA00022448"/>
    </source>
</evidence>
<dbReference type="InterPro" id="IPR009056">
    <property type="entry name" value="Cyt_c-like_dom"/>
</dbReference>
<keyword evidence="1" id="KW-0813">Transport</keyword>
<evidence type="ECO:0000256" key="2">
    <source>
        <dbReference type="ARBA" id="ARBA00022617"/>
    </source>
</evidence>
<evidence type="ECO:0000313" key="9">
    <source>
        <dbReference type="EMBL" id="AHF00845.1"/>
    </source>
</evidence>
<evidence type="ECO:0000256" key="4">
    <source>
        <dbReference type="ARBA" id="ARBA00022982"/>
    </source>
</evidence>
<dbReference type="InterPro" id="IPR036909">
    <property type="entry name" value="Cyt_c-like_dom_sf"/>
</dbReference>
<dbReference type="PROSITE" id="PS51007">
    <property type="entry name" value="CYTC"/>
    <property type="match status" value="1"/>
</dbReference>
<keyword evidence="4" id="KW-0249">Electron transport</keyword>
<dbReference type="PROSITE" id="PS51257">
    <property type="entry name" value="PROKAR_LIPOPROTEIN"/>
    <property type="match status" value="1"/>
</dbReference>
<sequence length="147" mass="15903">MKIKNQLLQSALIACLTLPGLVMAADAKLTDEQVNEINAQFPMPSGKMLGDSCAACHGTLGAEFNEGMPPLAGMNRQHFIDLMKAFRQGDFPTIVMHDVAYVYSDAEIEAMADYFASLPAEQWPAPNVRESAFLNPDGTIKQIGGAQ</sequence>
<dbReference type="SUPFAM" id="SSF46626">
    <property type="entry name" value="Cytochrome c"/>
    <property type="match status" value="1"/>
</dbReference>
<dbReference type="AlphaFoldDB" id="W0DQF6"/>
<dbReference type="InParanoid" id="W0DQF6"/>
<dbReference type="InterPro" id="IPR050597">
    <property type="entry name" value="Cytochrome_c_Oxidase_Subunit"/>
</dbReference>
<proteinExistence type="predicted"/>
<name>W0DQF6_9GAMM</name>
<dbReference type="EMBL" id="CP007030">
    <property type="protein sequence ID" value="AHF00845.1"/>
    <property type="molecule type" value="Genomic_DNA"/>
</dbReference>
<dbReference type="GO" id="GO:0046872">
    <property type="term" value="F:metal ion binding"/>
    <property type="evidence" value="ECO:0007669"/>
    <property type="project" value="UniProtKB-KW"/>
</dbReference>
<evidence type="ECO:0000259" key="8">
    <source>
        <dbReference type="PROSITE" id="PS51007"/>
    </source>
</evidence>
<dbReference type="GO" id="GO:0020037">
    <property type="term" value="F:heme binding"/>
    <property type="evidence" value="ECO:0007669"/>
    <property type="project" value="InterPro"/>
</dbReference>
<evidence type="ECO:0000256" key="3">
    <source>
        <dbReference type="ARBA" id="ARBA00022723"/>
    </source>
</evidence>
<dbReference type="PANTHER" id="PTHR33751">
    <property type="entry name" value="CBB3-TYPE CYTOCHROME C OXIDASE SUBUNIT FIXP"/>
    <property type="match status" value="1"/>
</dbReference>
<dbReference type="Proteomes" id="UP000005380">
    <property type="component" value="Chromosome"/>
</dbReference>
<feature type="signal peptide" evidence="7">
    <location>
        <begin position="1"/>
        <end position="24"/>
    </location>
</feature>
<gene>
    <name evidence="9" type="ORF">THIAE_02820</name>
</gene>
<dbReference type="Gene3D" id="1.10.760.10">
    <property type="entry name" value="Cytochrome c-like domain"/>
    <property type="match status" value="1"/>
</dbReference>
<evidence type="ECO:0000256" key="6">
    <source>
        <dbReference type="PROSITE-ProRule" id="PRU00433"/>
    </source>
</evidence>
<feature type="chain" id="PRO_5004787810" evidence="7">
    <location>
        <begin position="25"/>
        <end position="147"/>
    </location>
</feature>
<evidence type="ECO:0000256" key="7">
    <source>
        <dbReference type="SAM" id="SignalP"/>
    </source>
</evidence>
<dbReference type="HOGENOM" id="CLU_128253_2_0_6"/>
<dbReference type="GO" id="GO:0009055">
    <property type="term" value="F:electron transfer activity"/>
    <property type="evidence" value="ECO:0007669"/>
    <property type="project" value="InterPro"/>
</dbReference>
<keyword evidence="5 6" id="KW-0408">Iron</keyword>
<evidence type="ECO:0000313" key="10">
    <source>
        <dbReference type="Proteomes" id="UP000005380"/>
    </source>
</evidence>
<dbReference type="KEGG" id="tao:THIAE_02820"/>
<keyword evidence="2 6" id="KW-0349">Heme</keyword>